<evidence type="ECO:0000313" key="2">
    <source>
        <dbReference type="EMBL" id="SCE68843.1"/>
    </source>
</evidence>
<dbReference type="EMBL" id="LT607410">
    <property type="protein sequence ID" value="SCE68843.1"/>
    <property type="molecule type" value="Genomic_DNA"/>
</dbReference>
<proteinExistence type="predicted"/>
<gene>
    <name evidence="2" type="ORF">GA0074696_0239</name>
</gene>
<sequence length="454" mass="48604">MSGGEIAVLPVGLVVAPVALAAAGAGAAAMLAIRAAQAGTEATGRALERFGDEMQRRADAQDDVEIRAQLWDLAAGSVARTNEDLRLLSARAARAGVRLALPRPVDLTGCHLAGAPGLVARAQEALSAARVAVERAEAARERQQLLSRMAAGAAGEPSAAELLSRYQAVLASRRRHESATPPAPRKIDESRLQADIDAILSRLHADATSDDRIQALEAAAKAERKKHSPMGRTFVESLARTVDVDLNPRIVRRREAANLLTALEQPLVAEVINDLGTPRPPCFDAIERLRVVVLGEADLTSTDRRDAQSALNRVQVELDRRRLLEGVAEAFGKLGYSVTTGMQVRRHAALLVTRPDWRGGHVADVWLDEAGRVHSQLVQVAAGAGGEAVRCAELNDGLRRVGEELDRRGIAARVHVPDEPVRALVDIDPRSAATPPPTEVTEPVLRQIDPTQEN</sequence>
<accession>A0A1C4UAW8</accession>
<evidence type="ECO:0000256" key="1">
    <source>
        <dbReference type="SAM" id="MobiDB-lite"/>
    </source>
</evidence>
<feature type="region of interest" description="Disordered" evidence="1">
    <location>
        <begin position="429"/>
        <end position="454"/>
    </location>
</feature>
<reference evidence="2 3" key="1">
    <citation type="submission" date="2016-06" db="EMBL/GenBank/DDBJ databases">
        <authorList>
            <person name="Kjaerup R.B."/>
            <person name="Dalgaard T.S."/>
            <person name="Juul-Madsen H.R."/>
        </authorList>
    </citation>
    <scope>NUCLEOTIDE SEQUENCE [LARGE SCALE GENOMIC DNA]</scope>
    <source>
        <strain evidence="2 3">DSM 43821</strain>
    </source>
</reference>
<dbReference type="AlphaFoldDB" id="A0A1C4UAW8"/>
<dbReference type="Proteomes" id="UP000198228">
    <property type="component" value="Chromosome I"/>
</dbReference>
<evidence type="ECO:0000313" key="3">
    <source>
        <dbReference type="Proteomes" id="UP000198228"/>
    </source>
</evidence>
<name>A0A1C4UAW8_9ACTN</name>
<dbReference type="RefSeq" id="WP_088959380.1">
    <property type="nucleotide sequence ID" value="NZ_LT607410.1"/>
</dbReference>
<protein>
    <submittedName>
        <fullName evidence="2">Uncharacterized protein</fullName>
    </submittedName>
</protein>
<organism evidence="2 3">
    <name type="scientific">Micromonospora purpureochromogenes</name>
    <dbReference type="NCBI Taxonomy" id="47872"/>
    <lineage>
        <taxon>Bacteria</taxon>
        <taxon>Bacillati</taxon>
        <taxon>Actinomycetota</taxon>
        <taxon>Actinomycetes</taxon>
        <taxon>Micromonosporales</taxon>
        <taxon>Micromonosporaceae</taxon>
        <taxon>Micromonospora</taxon>
    </lineage>
</organism>